<dbReference type="SMART" id="SM00382">
    <property type="entry name" value="AAA"/>
    <property type="match status" value="1"/>
</dbReference>
<dbReference type="PANTHER" id="PTHR43119">
    <property type="entry name" value="ABC TRANSPORT PROTEIN ATP-BINDING COMPONENT-RELATED"/>
    <property type="match status" value="1"/>
</dbReference>
<dbReference type="PROSITE" id="PS00211">
    <property type="entry name" value="ABC_TRANSPORTER_1"/>
    <property type="match status" value="1"/>
</dbReference>
<dbReference type="CDD" id="cd00267">
    <property type="entry name" value="ABC_ATPase"/>
    <property type="match status" value="1"/>
</dbReference>
<keyword evidence="5" id="KW-1185">Reference proteome</keyword>
<evidence type="ECO:0000313" key="5">
    <source>
        <dbReference type="Proteomes" id="UP000664835"/>
    </source>
</evidence>
<dbReference type="PANTHER" id="PTHR43119:SF1">
    <property type="entry name" value="ABC TRANSPORTER DOMAIN-CONTAINING PROTEIN"/>
    <property type="match status" value="1"/>
</dbReference>
<comment type="caution">
    <text evidence="4">The sequence shown here is derived from an EMBL/GenBank/DDBJ whole genome shotgun (WGS) entry which is preliminary data.</text>
</comment>
<evidence type="ECO:0000256" key="1">
    <source>
        <dbReference type="ARBA" id="ARBA00022741"/>
    </source>
</evidence>
<dbReference type="InterPro" id="IPR003439">
    <property type="entry name" value="ABC_transporter-like_ATP-bd"/>
</dbReference>
<evidence type="ECO:0000259" key="3">
    <source>
        <dbReference type="SMART" id="SM00382"/>
    </source>
</evidence>
<dbReference type="Gene3D" id="3.40.50.300">
    <property type="entry name" value="P-loop containing nucleotide triphosphate hydrolases"/>
    <property type="match status" value="1"/>
</dbReference>
<reference evidence="4 5" key="1">
    <citation type="submission" date="2021-03" db="EMBL/GenBank/DDBJ databases">
        <title>Thiomicrorhabdus sp.nov.,novel sulfur-oxidizing bacteria isolated from coastal sediment.</title>
        <authorList>
            <person name="Liu X."/>
        </authorList>
    </citation>
    <scope>NUCLEOTIDE SEQUENCE [LARGE SCALE GENOMIC DNA]</scope>
    <source>
        <strain evidence="4 5">6S2-11</strain>
    </source>
</reference>
<keyword evidence="2 4" id="KW-0067">ATP-binding</keyword>
<evidence type="ECO:0000313" key="4">
    <source>
        <dbReference type="EMBL" id="MBO1927288.1"/>
    </source>
</evidence>
<sequence length="188" mass="21339">MSKPVSWQIEAEQLWLLYGPSGSGKSRLLKAVADLIEHQGSVSLQQQDMYSISAPQWRRQVMYFPAETAWWLDTVAEHFEQVPTENDLAKVGLQHSILQQHVDQLSSGEKQRLALLRGLQFQPKVLLLDETSANLDPTSTLKVEALLQDYLQQNQAAAIWISHDQAQRERLACPTYCCSIEELYATES</sequence>
<name>A0ABS3Q555_9GAMM</name>
<dbReference type="SUPFAM" id="SSF52540">
    <property type="entry name" value="P-loop containing nucleoside triphosphate hydrolases"/>
    <property type="match status" value="1"/>
</dbReference>
<dbReference type="InterPro" id="IPR027417">
    <property type="entry name" value="P-loop_NTPase"/>
</dbReference>
<dbReference type="InterPro" id="IPR003593">
    <property type="entry name" value="AAA+_ATPase"/>
</dbReference>
<proteinExistence type="predicted"/>
<gene>
    <name evidence="4" type="ORF">J3998_06825</name>
</gene>
<dbReference type="Proteomes" id="UP000664835">
    <property type="component" value="Unassembled WGS sequence"/>
</dbReference>
<dbReference type="GO" id="GO:0005524">
    <property type="term" value="F:ATP binding"/>
    <property type="evidence" value="ECO:0007669"/>
    <property type="project" value="UniProtKB-KW"/>
</dbReference>
<dbReference type="InterPro" id="IPR017871">
    <property type="entry name" value="ABC_transporter-like_CS"/>
</dbReference>
<organism evidence="4 5">
    <name type="scientific">Thiomicrorhabdus marina</name>
    <dbReference type="NCBI Taxonomy" id="2818442"/>
    <lineage>
        <taxon>Bacteria</taxon>
        <taxon>Pseudomonadati</taxon>
        <taxon>Pseudomonadota</taxon>
        <taxon>Gammaproteobacteria</taxon>
        <taxon>Thiotrichales</taxon>
        <taxon>Piscirickettsiaceae</taxon>
        <taxon>Thiomicrorhabdus</taxon>
    </lineage>
</organism>
<feature type="domain" description="AAA+ ATPase" evidence="3">
    <location>
        <begin position="11"/>
        <end position="186"/>
    </location>
</feature>
<evidence type="ECO:0000256" key="2">
    <source>
        <dbReference type="ARBA" id="ARBA00022840"/>
    </source>
</evidence>
<dbReference type="Pfam" id="PF00005">
    <property type="entry name" value="ABC_tran"/>
    <property type="match status" value="1"/>
</dbReference>
<accession>A0ABS3Q555</accession>
<protein>
    <submittedName>
        <fullName evidence="4">ATP-binding cassette domain-containing protein</fullName>
    </submittedName>
</protein>
<keyword evidence="1" id="KW-0547">Nucleotide-binding</keyword>
<dbReference type="EMBL" id="JAGETV010000009">
    <property type="protein sequence ID" value="MBO1927288.1"/>
    <property type="molecule type" value="Genomic_DNA"/>
</dbReference>